<gene>
    <name evidence="2" type="ORF">HR065_00840</name>
</gene>
<feature type="transmembrane region" description="Helical" evidence="1">
    <location>
        <begin position="20"/>
        <end position="38"/>
    </location>
</feature>
<evidence type="ECO:0000256" key="1">
    <source>
        <dbReference type="SAM" id="Phobius"/>
    </source>
</evidence>
<dbReference type="EMBL" id="JABUOH010000023">
    <property type="protein sequence ID" value="NWN45632.1"/>
    <property type="molecule type" value="Genomic_DNA"/>
</dbReference>
<keyword evidence="1" id="KW-1133">Transmembrane helix</keyword>
<accession>A0A851H9M0</accession>
<keyword evidence="3" id="KW-1185">Reference proteome</keyword>
<keyword evidence="1" id="KW-0812">Transmembrane</keyword>
<protein>
    <submittedName>
        <fullName evidence="2">Uncharacterized protein</fullName>
    </submittedName>
</protein>
<keyword evidence="1" id="KW-0472">Membrane</keyword>
<dbReference type="Proteomes" id="UP000568109">
    <property type="component" value="Unassembled WGS sequence"/>
</dbReference>
<evidence type="ECO:0000313" key="3">
    <source>
        <dbReference type="Proteomes" id="UP000568109"/>
    </source>
</evidence>
<organism evidence="2 3">
    <name type="scientific">Candidatus Phytoplasma pruni</name>
    <dbReference type="NCBI Taxonomy" id="479893"/>
    <lineage>
        <taxon>Bacteria</taxon>
        <taxon>Bacillati</taxon>
        <taxon>Mycoplasmatota</taxon>
        <taxon>Mollicutes</taxon>
        <taxon>Acholeplasmatales</taxon>
        <taxon>Acholeplasmataceae</taxon>
        <taxon>Candidatus Phytoplasma</taxon>
        <taxon>16SrIII (X-disease group)</taxon>
    </lineage>
</organism>
<name>A0A851H9M0_9MOLU</name>
<sequence>MSNDKKNKSETLMQKVVKSAIINIVMTTLVLALVFFLYNETLNLVETLTDKTPTSQENKKFLNLLYQPITYNKDLFSLKNTQLYLLFYRLNIFAYIICLIIYNVKLVKDLKNSQR</sequence>
<comment type="caution">
    <text evidence="2">The sequence shown here is derived from an EMBL/GenBank/DDBJ whole genome shotgun (WGS) entry which is preliminary data.</text>
</comment>
<evidence type="ECO:0000313" key="2">
    <source>
        <dbReference type="EMBL" id="NWN45632.1"/>
    </source>
</evidence>
<dbReference type="RefSeq" id="WP_178734032.1">
    <property type="nucleotide sequence ID" value="NZ_JABUOH010000023.1"/>
</dbReference>
<proteinExistence type="predicted"/>
<reference evidence="2 3" key="1">
    <citation type="submission" date="2020-06" db="EMBL/GenBank/DDBJ databases">
        <title>Draft genome sequence of Candidatus Phytoplasma pruni (X-disease group, subgroup 16SrIII-B) strain ChTDIII from Argentina.</title>
        <authorList>
            <person name="Fernandez F.D."/>
            <person name="Zuebert C."/>
            <person name="Huettel B."/>
            <person name="Kube M."/>
            <person name="Conci L.R."/>
        </authorList>
    </citation>
    <scope>NUCLEOTIDE SEQUENCE [LARGE SCALE GENOMIC DNA]</scope>
    <source>
        <strain evidence="2 3">ChTDIII</strain>
    </source>
</reference>
<dbReference type="AlphaFoldDB" id="A0A851H9M0"/>
<feature type="transmembrane region" description="Helical" evidence="1">
    <location>
        <begin position="83"/>
        <end position="104"/>
    </location>
</feature>